<dbReference type="Gene3D" id="2.40.170.20">
    <property type="entry name" value="TonB-dependent receptor, beta-barrel domain"/>
    <property type="match status" value="1"/>
</dbReference>
<sequence>MTRKFVTVLLAALYLHVSYAYAQEADAKVTIHSRQVSLKEIFRQMQQQTGMIFGYQARDLEGMPAISMDCSNLPLKEALHRLLDSTTLGFVIRGQNVLIRRKQNDTPVKPEAPLAAVTQRTISGRVTTADGVGIPGATIVIDGNRNMSTNDNGEFFLKLPPGTNLVSFSSVGYEHQNIIVGQQHEYNVILKERVGNLKQVEVVSTGYSKLPKERATGSFGVVTAKQLEKIPVPNLISRLEGQVPGVQLNLTESDNSFVYSNLIGDVQGNGSYSIAVRGTSTLNNNTNNKPLLVIDGFPSEMDMRTINPADVEQVTFLKDAAAASIWGARASAGVIVITTKKGKSGGGTPRISFTAGAGSNGKPRLNTLPFMNAAQMINYEQELVAKRFITDPAGLPASSQRPISEAVDWMFRLKRGEVTQAQQDSAFAVLKGRDSRSQVNQYLLQPASAQHYDLNISGGADRYTYFVSGAYDKENTSTKETSGERMTLSVNQEFKIYKNITFSANLRGSWFRYKTGNTGIGVYARSYSPLMPYDQLVDVNGHGVDFSRAYYSGRLSNLEAQGYLPWRLNYINEMAMNDNTTNESNYAANLGLNVPIYKGLSFNAQYMVEKANSKGNFFYSDSSYYTRNLINSATSISNGKLVYGIPLGAILNQNEFAKNNYSIRGQLNFDQNFAGKHQVNALAGSEIRQTIDITGLSTLYGYNEQNQFNKPVDYATPYITVDGYSGNIPGNGSYSNRRKRYLSYFGNFSYTYNSKYTLSGSARYDDYNNFGLDRKYRAKPFWSTGLSWAMSKENFMQSVSWLSSLSLRATYGINGNISMSALPYDQLALATDYKSPYDPYAFILSPANPALRWEQTGIYNLGIDYSLFDYRVSGSIEFYYKKGKDLFATFPIDNTLGFDDLTRNTATLEGKGIDLAIGGKIIRKKDIEWSANFVFSYNTNKVTDARYNITGSLLQSGGMGGPLQGYATDYLMTFRYAGLDKNGSPLVKGSKGDTLNIYQPIRDINDLKNAGHVNPPYFGSLSQTFRYKGLSLFVMLTYKLGYVFQRSVPANYPGRYGLQSYEMNSLIDQRWRKPGDEAFTNVPGLSGNSGAGFIRYANADINVLPGDHIRLREVSLTYDVPATWYHRLPVKNISLTGAARNLALLWTKNSDGIDPDFPPSIANLKLPPSASYNFSLNIGF</sequence>
<evidence type="ECO:0000259" key="11">
    <source>
        <dbReference type="Pfam" id="PF00593"/>
    </source>
</evidence>
<dbReference type="NCBIfam" id="TIGR04057">
    <property type="entry name" value="SusC_RagA_signa"/>
    <property type="match status" value="1"/>
</dbReference>
<evidence type="ECO:0000313" key="14">
    <source>
        <dbReference type="Proteomes" id="UP000676386"/>
    </source>
</evidence>
<dbReference type="PROSITE" id="PS52016">
    <property type="entry name" value="TONB_DEPENDENT_REC_3"/>
    <property type="match status" value="1"/>
</dbReference>
<reference evidence="13 14" key="1">
    <citation type="submission" date="2021-04" db="EMBL/GenBank/DDBJ databases">
        <title>Chitinophaga sp. nov., isolated from the rhizosphere soil.</title>
        <authorList>
            <person name="He S."/>
        </authorList>
    </citation>
    <scope>NUCLEOTIDE SEQUENCE [LARGE SCALE GENOMIC DNA]</scope>
    <source>
        <strain evidence="13 14">2R12</strain>
    </source>
</reference>
<dbReference type="Proteomes" id="UP000676386">
    <property type="component" value="Unassembled WGS sequence"/>
</dbReference>
<evidence type="ECO:0000256" key="5">
    <source>
        <dbReference type="ARBA" id="ARBA00023077"/>
    </source>
</evidence>
<name>A0ABS5J683_9BACT</name>
<keyword evidence="7 8" id="KW-0998">Cell outer membrane</keyword>
<dbReference type="SUPFAM" id="SSF49464">
    <property type="entry name" value="Carboxypeptidase regulatory domain-like"/>
    <property type="match status" value="1"/>
</dbReference>
<dbReference type="Pfam" id="PF07715">
    <property type="entry name" value="Plug"/>
    <property type="match status" value="1"/>
</dbReference>
<evidence type="ECO:0000256" key="2">
    <source>
        <dbReference type="ARBA" id="ARBA00022448"/>
    </source>
</evidence>
<evidence type="ECO:0000256" key="3">
    <source>
        <dbReference type="ARBA" id="ARBA00022452"/>
    </source>
</evidence>
<accession>A0ABS5J683</accession>
<dbReference type="InterPro" id="IPR008969">
    <property type="entry name" value="CarboxyPept-like_regulatory"/>
</dbReference>
<feature type="chain" id="PRO_5045992984" evidence="10">
    <location>
        <begin position="23"/>
        <end position="1180"/>
    </location>
</feature>
<dbReference type="InterPro" id="IPR023997">
    <property type="entry name" value="TonB-dep_OMP_SusC/RagA_CS"/>
</dbReference>
<keyword evidence="3 8" id="KW-1134">Transmembrane beta strand</keyword>
<evidence type="ECO:0000256" key="8">
    <source>
        <dbReference type="PROSITE-ProRule" id="PRU01360"/>
    </source>
</evidence>
<dbReference type="RefSeq" id="WP_211975868.1">
    <property type="nucleotide sequence ID" value="NZ_CBFHAM010000035.1"/>
</dbReference>
<dbReference type="Gene3D" id="2.60.40.1120">
    <property type="entry name" value="Carboxypeptidase-like, regulatory domain"/>
    <property type="match status" value="1"/>
</dbReference>
<dbReference type="InterPro" id="IPR036942">
    <property type="entry name" value="Beta-barrel_TonB_sf"/>
</dbReference>
<evidence type="ECO:0000256" key="4">
    <source>
        <dbReference type="ARBA" id="ARBA00022692"/>
    </source>
</evidence>
<dbReference type="InterPro" id="IPR012910">
    <property type="entry name" value="Plug_dom"/>
</dbReference>
<keyword evidence="5 9" id="KW-0798">TonB box</keyword>
<dbReference type="Gene3D" id="3.55.50.30">
    <property type="match status" value="1"/>
</dbReference>
<feature type="signal peptide" evidence="10">
    <location>
        <begin position="1"/>
        <end position="22"/>
    </location>
</feature>
<evidence type="ECO:0000256" key="6">
    <source>
        <dbReference type="ARBA" id="ARBA00023136"/>
    </source>
</evidence>
<comment type="subcellular location">
    <subcellularLocation>
        <location evidence="1 8">Cell outer membrane</location>
        <topology evidence="1 8">Multi-pass membrane protein</topology>
    </subcellularLocation>
</comment>
<dbReference type="EMBL" id="JAGTXB010000017">
    <property type="protein sequence ID" value="MBS0030729.1"/>
    <property type="molecule type" value="Genomic_DNA"/>
</dbReference>
<dbReference type="Pfam" id="PF13620">
    <property type="entry name" value="CarboxypepD_reg"/>
    <property type="match status" value="1"/>
</dbReference>
<dbReference type="SUPFAM" id="SSF56935">
    <property type="entry name" value="Porins"/>
    <property type="match status" value="1"/>
</dbReference>
<keyword evidence="14" id="KW-1185">Reference proteome</keyword>
<keyword evidence="10" id="KW-0732">Signal</keyword>
<dbReference type="NCBIfam" id="TIGR04056">
    <property type="entry name" value="OMP_RagA_SusC"/>
    <property type="match status" value="1"/>
</dbReference>
<evidence type="ECO:0000256" key="1">
    <source>
        <dbReference type="ARBA" id="ARBA00004571"/>
    </source>
</evidence>
<dbReference type="InterPro" id="IPR037066">
    <property type="entry name" value="Plug_dom_sf"/>
</dbReference>
<evidence type="ECO:0000259" key="12">
    <source>
        <dbReference type="Pfam" id="PF07715"/>
    </source>
</evidence>
<comment type="similarity">
    <text evidence="8 9">Belongs to the TonB-dependent receptor family.</text>
</comment>
<keyword evidence="4 8" id="KW-0812">Transmembrane</keyword>
<organism evidence="13 14">
    <name type="scientific">Chitinophaga hostae</name>
    <dbReference type="NCBI Taxonomy" id="2831022"/>
    <lineage>
        <taxon>Bacteria</taxon>
        <taxon>Pseudomonadati</taxon>
        <taxon>Bacteroidota</taxon>
        <taxon>Chitinophagia</taxon>
        <taxon>Chitinophagales</taxon>
        <taxon>Chitinophagaceae</taxon>
        <taxon>Chitinophaga</taxon>
    </lineage>
</organism>
<dbReference type="InterPro" id="IPR039426">
    <property type="entry name" value="TonB-dep_rcpt-like"/>
</dbReference>
<evidence type="ECO:0000313" key="13">
    <source>
        <dbReference type="EMBL" id="MBS0030729.1"/>
    </source>
</evidence>
<dbReference type="Pfam" id="PF00593">
    <property type="entry name" value="TonB_dep_Rec_b-barrel"/>
    <property type="match status" value="1"/>
</dbReference>
<dbReference type="InterPro" id="IPR023996">
    <property type="entry name" value="TonB-dep_OMP_SusC/RagA"/>
</dbReference>
<evidence type="ECO:0000256" key="10">
    <source>
        <dbReference type="SAM" id="SignalP"/>
    </source>
</evidence>
<dbReference type="InterPro" id="IPR000531">
    <property type="entry name" value="Beta-barrel_TonB"/>
</dbReference>
<keyword evidence="6 8" id="KW-0472">Membrane</keyword>
<evidence type="ECO:0000256" key="7">
    <source>
        <dbReference type="ARBA" id="ARBA00023237"/>
    </source>
</evidence>
<feature type="domain" description="TonB-dependent receptor-like beta-barrel" evidence="11">
    <location>
        <begin position="546"/>
        <end position="953"/>
    </location>
</feature>
<feature type="domain" description="TonB-dependent receptor plug" evidence="12">
    <location>
        <begin position="212"/>
        <end position="334"/>
    </location>
</feature>
<dbReference type="Gene3D" id="2.170.130.10">
    <property type="entry name" value="TonB-dependent receptor, plug domain"/>
    <property type="match status" value="1"/>
</dbReference>
<evidence type="ECO:0000256" key="9">
    <source>
        <dbReference type="RuleBase" id="RU003357"/>
    </source>
</evidence>
<keyword evidence="2 8" id="KW-0813">Transport</keyword>
<proteinExistence type="inferred from homology"/>
<gene>
    <name evidence="13" type="ORF">KE626_25610</name>
</gene>
<protein>
    <submittedName>
        <fullName evidence="13">SusC/RagA family TonB-linked outer membrane protein</fullName>
    </submittedName>
</protein>
<comment type="caution">
    <text evidence="13">The sequence shown here is derived from an EMBL/GenBank/DDBJ whole genome shotgun (WGS) entry which is preliminary data.</text>
</comment>